<keyword evidence="5" id="KW-0317">Glutathione biosynthesis</keyword>
<evidence type="ECO:0000256" key="11">
    <source>
        <dbReference type="PIRSR" id="PIRSR017901-50"/>
    </source>
</evidence>
<evidence type="ECO:0000313" key="12">
    <source>
        <dbReference type="EMBL" id="QEE23579.1"/>
    </source>
</evidence>
<name>A0A5B9DW86_9GAMM</name>
<dbReference type="InterPro" id="IPR014746">
    <property type="entry name" value="Gln_synth/guanido_kin_cat_dom"/>
</dbReference>
<evidence type="ECO:0000256" key="5">
    <source>
        <dbReference type="ARBA" id="ARBA00022684"/>
    </source>
</evidence>
<dbReference type="GO" id="GO:0006750">
    <property type="term" value="P:glutathione biosynthetic process"/>
    <property type="evidence" value="ECO:0007669"/>
    <property type="project" value="UniProtKB-UniRule"/>
</dbReference>
<evidence type="ECO:0000256" key="3">
    <source>
        <dbReference type="ARBA" id="ARBA00011153"/>
    </source>
</evidence>
<evidence type="ECO:0000313" key="13">
    <source>
        <dbReference type="Proteomes" id="UP000321807"/>
    </source>
</evidence>
<evidence type="ECO:0000256" key="4">
    <source>
        <dbReference type="ARBA" id="ARBA00022598"/>
    </source>
</evidence>
<comment type="similarity">
    <text evidence="10">Belongs to the glutamate--cysteine ligase type 2 family. EgtA subfamily.</text>
</comment>
<dbReference type="Pfam" id="PF04107">
    <property type="entry name" value="GCS2"/>
    <property type="match status" value="1"/>
</dbReference>
<dbReference type="SUPFAM" id="SSF55931">
    <property type="entry name" value="Glutamine synthetase/guanido kinase"/>
    <property type="match status" value="1"/>
</dbReference>
<dbReference type="GO" id="GO:0005524">
    <property type="term" value="F:ATP binding"/>
    <property type="evidence" value="ECO:0007669"/>
    <property type="project" value="UniProtKB-UniRule"/>
</dbReference>
<dbReference type="PANTHER" id="PTHR34378">
    <property type="entry name" value="GLUTAMATE--CYSTEINE LIGASE, CHLOROPLASTIC"/>
    <property type="match status" value="1"/>
</dbReference>
<evidence type="ECO:0000256" key="1">
    <source>
        <dbReference type="ARBA" id="ARBA00005006"/>
    </source>
</evidence>
<keyword evidence="8" id="KW-0809">Transit peptide</keyword>
<keyword evidence="7 10" id="KW-0067">ATP-binding</keyword>
<dbReference type="EC" id="6.3.2.2" evidence="10"/>
<comment type="catalytic activity">
    <reaction evidence="10">
        <text>L-cysteine + L-glutamate + ATP = gamma-L-glutamyl-L-cysteine + ADP + phosphate + H(+)</text>
        <dbReference type="Rhea" id="RHEA:13285"/>
        <dbReference type="ChEBI" id="CHEBI:15378"/>
        <dbReference type="ChEBI" id="CHEBI:29985"/>
        <dbReference type="ChEBI" id="CHEBI:30616"/>
        <dbReference type="ChEBI" id="CHEBI:35235"/>
        <dbReference type="ChEBI" id="CHEBI:43474"/>
        <dbReference type="ChEBI" id="CHEBI:58173"/>
        <dbReference type="ChEBI" id="CHEBI:456216"/>
        <dbReference type="EC" id="6.3.2.2"/>
    </reaction>
</comment>
<keyword evidence="9 11" id="KW-1015">Disulfide bond</keyword>
<evidence type="ECO:0000256" key="8">
    <source>
        <dbReference type="ARBA" id="ARBA00022946"/>
    </source>
</evidence>
<comment type="function">
    <text evidence="10">Catalyzes the synthesis of gamma-glutamylcysteine (gamma-GC).</text>
</comment>
<organism evidence="12 13">
    <name type="scientific">Rhodanobacter glycinis</name>
    <dbReference type="NCBI Taxonomy" id="582702"/>
    <lineage>
        <taxon>Bacteria</taxon>
        <taxon>Pseudomonadati</taxon>
        <taxon>Pseudomonadota</taxon>
        <taxon>Gammaproteobacteria</taxon>
        <taxon>Lysobacterales</taxon>
        <taxon>Rhodanobacteraceae</taxon>
        <taxon>Rhodanobacter</taxon>
    </lineage>
</organism>
<comment type="pathway">
    <text evidence="1">Sulfur metabolism; glutathione biosynthesis; glutathione from L-cysteine and L-glutamate: step 1/2.</text>
</comment>
<evidence type="ECO:0000256" key="7">
    <source>
        <dbReference type="ARBA" id="ARBA00022840"/>
    </source>
</evidence>
<dbReference type="Proteomes" id="UP000321807">
    <property type="component" value="Chromosome"/>
</dbReference>
<dbReference type="InterPro" id="IPR035434">
    <property type="entry name" value="GCL_bact_plant"/>
</dbReference>
<dbReference type="InterPro" id="IPR011556">
    <property type="entry name" value="Glut_cys_lig_pln_type"/>
</dbReference>
<evidence type="ECO:0000256" key="9">
    <source>
        <dbReference type="ARBA" id="ARBA00023157"/>
    </source>
</evidence>
<evidence type="ECO:0000256" key="10">
    <source>
        <dbReference type="PIRNR" id="PIRNR017901"/>
    </source>
</evidence>
<dbReference type="NCBIfam" id="TIGR01436">
    <property type="entry name" value="glu_cys_lig_pln"/>
    <property type="match status" value="1"/>
</dbReference>
<evidence type="ECO:0000256" key="6">
    <source>
        <dbReference type="ARBA" id="ARBA00022741"/>
    </source>
</evidence>
<dbReference type="PIRSF" id="PIRSF017901">
    <property type="entry name" value="GCL"/>
    <property type="match status" value="1"/>
</dbReference>
<sequence>MSIPSAVKRTPISSRQQLVDYIAAGEKPREAWRIGTEHEKFGFRTDDLRPPTFEGERGIKVLLETLASRYGWDVAREGENPVALSRNGASITLEPAGQLELSGAMLETIHQTCCEVNSHLRDVRSVADELGLGFLGMGFQPKWRRDEMPWMPKGRYKIMREYMPKVGSLGLDMMTRTCTVQVNLDFESEADMVKKFRTSLALQPIATALFADSPFTEGKPNGYQSYRSHIWEDTDADRTGMLDFVFDDGFGYERYIDYILDVPMYFSLQNGQYLDLAGQDFKKFMAGELPALPGTHATMTDFADHLTTAFPEVRLKQYLEMRGADGGPWNRLCALPALWVGLLYDDEALDAAWNLVKDFTRTERHALRDGVPKQALKLPFRHGSVRDLARETLKIAAHGLKRRARLNQHGADESIFLEPLIEIVEANQTPAERKLELFHGAWGGSVDPVFKEFAY</sequence>
<dbReference type="PANTHER" id="PTHR34378:SF1">
    <property type="entry name" value="GLUTAMATE--CYSTEINE LIGASE, CHLOROPLASTIC"/>
    <property type="match status" value="1"/>
</dbReference>
<reference evidence="12 13" key="1">
    <citation type="submission" date="2019-08" db="EMBL/GenBank/DDBJ databases">
        <title>Complete genome sequence of Rhodanobacter glycinis strain T01E-68 isolated from tomato root.</title>
        <authorList>
            <person name="Weon H.-Y."/>
            <person name="Lee S.A."/>
        </authorList>
    </citation>
    <scope>NUCLEOTIDE SEQUENCE [LARGE SCALE GENOMIC DNA]</scope>
    <source>
        <strain evidence="12 13">T01E-68</strain>
    </source>
</reference>
<dbReference type="EMBL" id="CP042807">
    <property type="protein sequence ID" value="QEE23579.1"/>
    <property type="molecule type" value="Genomic_DNA"/>
</dbReference>
<gene>
    <name evidence="12" type="ORF">CS053_02925</name>
</gene>
<evidence type="ECO:0000256" key="2">
    <source>
        <dbReference type="ARBA" id="ARBA00010253"/>
    </source>
</evidence>
<keyword evidence="4 10" id="KW-0436">Ligase</keyword>
<comment type="subunit">
    <text evidence="3">Homodimer or monomer when oxidized or reduced, respectively.</text>
</comment>
<dbReference type="RefSeq" id="WP_147626299.1">
    <property type="nucleotide sequence ID" value="NZ_CP042807.1"/>
</dbReference>
<comment type="similarity">
    <text evidence="2">Belongs to the carboxylate-amine ligase family. Glutamate--cysteine ligase type 2 subfamily.</text>
</comment>
<protein>
    <recommendedName>
        <fullName evidence="10">Glutamate--cysteine ligase</fullName>
        <ecNumber evidence="10">6.3.2.2</ecNumber>
    </recommendedName>
</protein>
<dbReference type="KEGG" id="rgl:CS053_02925"/>
<keyword evidence="6 10" id="KW-0547">Nucleotide-binding</keyword>
<feature type="disulfide bond" evidence="11">
    <location>
        <begin position="113"/>
        <end position="333"/>
    </location>
</feature>
<accession>A0A5B9DW86</accession>
<dbReference type="Gene3D" id="3.30.590.20">
    <property type="match status" value="1"/>
</dbReference>
<dbReference type="GO" id="GO:0004357">
    <property type="term" value="F:glutamate-cysteine ligase activity"/>
    <property type="evidence" value="ECO:0007669"/>
    <property type="project" value="UniProtKB-UniRule"/>
</dbReference>
<proteinExistence type="inferred from homology"/>
<dbReference type="InterPro" id="IPR006336">
    <property type="entry name" value="GCS2"/>
</dbReference>
<dbReference type="AlphaFoldDB" id="A0A5B9DW86"/>